<evidence type="ECO:0000256" key="1">
    <source>
        <dbReference type="SAM" id="MobiDB-lite"/>
    </source>
</evidence>
<dbReference type="Proteomes" id="UP001218218">
    <property type="component" value="Unassembled WGS sequence"/>
</dbReference>
<reference evidence="2" key="1">
    <citation type="submission" date="2023-03" db="EMBL/GenBank/DDBJ databases">
        <title>Massive genome expansion in bonnet fungi (Mycena s.s.) driven by repeated elements and novel gene families across ecological guilds.</title>
        <authorList>
            <consortium name="Lawrence Berkeley National Laboratory"/>
            <person name="Harder C.B."/>
            <person name="Miyauchi S."/>
            <person name="Viragh M."/>
            <person name="Kuo A."/>
            <person name="Thoen E."/>
            <person name="Andreopoulos B."/>
            <person name="Lu D."/>
            <person name="Skrede I."/>
            <person name="Drula E."/>
            <person name="Henrissat B."/>
            <person name="Morin E."/>
            <person name="Kohler A."/>
            <person name="Barry K."/>
            <person name="LaButti K."/>
            <person name="Morin E."/>
            <person name="Salamov A."/>
            <person name="Lipzen A."/>
            <person name="Mereny Z."/>
            <person name="Hegedus B."/>
            <person name="Baldrian P."/>
            <person name="Stursova M."/>
            <person name="Weitz H."/>
            <person name="Taylor A."/>
            <person name="Grigoriev I.V."/>
            <person name="Nagy L.G."/>
            <person name="Martin F."/>
            <person name="Kauserud H."/>
        </authorList>
    </citation>
    <scope>NUCLEOTIDE SEQUENCE</scope>
    <source>
        <strain evidence="2">CBHHK002</strain>
    </source>
</reference>
<organism evidence="2 3">
    <name type="scientific">Mycena albidolilacea</name>
    <dbReference type="NCBI Taxonomy" id="1033008"/>
    <lineage>
        <taxon>Eukaryota</taxon>
        <taxon>Fungi</taxon>
        <taxon>Dikarya</taxon>
        <taxon>Basidiomycota</taxon>
        <taxon>Agaricomycotina</taxon>
        <taxon>Agaricomycetes</taxon>
        <taxon>Agaricomycetidae</taxon>
        <taxon>Agaricales</taxon>
        <taxon>Marasmiineae</taxon>
        <taxon>Mycenaceae</taxon>
        <taxon>Mycena</taxon>
    </lineage>
</organism>
<dbReference type="EMBL" id="JARIHO010000014">
    <property type="protein sequence ID" value="KAJ7350902.1"/>
    <property type="molecule type" value="Genomic_DNA"/>
</dbReference>
<evidence type="ECO:0000313" key="3">
    <source>
        <dbReference type="Proteomes" id="UP001218218"/>
    </source>
</evidence>
<feature type="compositionally biased region" description="Basic and acidic residues" evidence="1">
    <location>
        <begin position="1"/>
        <end position="12"/>
    </location>
</feature>
<feature type="region of interest" description="Disordered" evidence="1">
    <location>
        <begin position="196"/>
        <end position="242"/>
    </location>
</feature>
<evidence type="ECO:0000313" key="2">
    <source>
        <dbReference type="EMBL" id="KAJ7350902.1"/>
    </source>
</evidence>
<sequence>MLEHYYTPRDLSDGLLQPDADNDHPILTDLAKPRANGTDTPAVVDLSALALLAFDCDDSDSESGSDDGYVSTLLRIQRAAVPAVLPRKIAGARRVARAASAPQPMRSTSTGSIDVDFDFDTPTTNGNAPRTASEGELFQSITVIPGLESTSFEELRLEIYRQSLVATGTARPQPAFAPPLVIPPAFAPQFVERADVDTERDVDSDSDVEMEDATAEGTGKTLDPRKTKTQDPRVQRLKQASAQAHAPFVFRAASYPPAAHEWG</sequence>
<accession>A0AAD7EUJ3</accession>
<dbReference type="AlphaFoldDB" id="A0AAD7EUJ3"/>
<proteinExistence type="predicted"/>
<keyword evidence="3" id="KW-1185">Reference proteome</keyword>
<name>A0AAD7EUJ3_9AGAR</name>
<feature type="region of interest" description="Disordered" evidence="1">
    <location>
        <begin position="1"/>
        <end position="35"/>
    </location>
</feature>
<protein>
    <submittedName>
        <fullName evidence="2">Uncharacterized protein</fullName>
    </submittedName>
</protein>
<feature type="compositionally biased region" description="Acidic residues" evidence="1">
    <location>
        <begin position="204"/>
        <end position="214"/>
    </location>
</feature>
<gene>
    <name evidence="2" type="ORF">DFH08DRAFT_862610</name>
</gene>
<feature type="compositionally biased region" description="Basic and acidic residues" evidence="1">
    <location>
        <begin position="222"/>
        <end position="234"/>
    </location>
</feature>
<comment type="caution">
    <text evidence="2">The sequence shown here is derived from an EMBL/GenBank/DDBJ whole genome shotgun (WGS) entry which is preliminary data.</text>
</comment>